<dbReference type="InterPro" id="IPR000184">
    <property type="entry name" value="Bac_surfAg_D15"/>
</dbReference>
<dbReference type="PANTHER" id="PTHR12815:SF32">
    <property type="entry name" value="OUTER ENVELOPE PROTEIN 80, CHLOROPLASTIC"/>
    <property type="match status" value="1"/>
</dbReference>
<dbReference type="Proteomes" id="UP001291926">
    <property type="component" value="Unassembled WGS sequence"/>
</dbReference>
<dbReference type="InterPro" id="IPR039910">
    <property type="entry name" value="D15-like"/>
</dbReference>
<feature type="domain" description="POTRA" evidence="4">
    <location>
        <begin position="281"/>
        <end position="362"/>
    </location>
</feature>
<comment type="caution">
    <text evidence="5">The sequence shown here is derived from an EMBL/GenBank/DDBJ whole genome shotgun (WGS) entry which is preliminary data.</text>
</comment>
<name>A0ABR0DT58_9LAMI</name>
<gene>
    <name evidence="5" type="ORF">RD792_003204</name>
</gene>
<evidence type="ECO:0000313" key="6">
    <source>
        <dbReference type="Proteomes" id="UP001291926"/>
    </source>
</evidence>
<dbReference type="Pfam" id="PF01103">
    <property type="entry name" value="Omp85"/>
    <property type="match status" value="1"/>
</dbReference>
<keyword evidence="1" id="KW-0934">Plastid</keyword>
<evidence type="ECO:0000256" key="3">
    <source>
        <dbReference type="ARBA" id="ARBA00024013"/>
    </source>
</evidence>
<proteinExistence type="predicted"/>
<evidence type="ECO:0000256" key="1">
    <source>
        <dbReference type="ARBA" id="ARBA00022805"/>
    </source>
</evidence>
<evidence type="ECO:0000256" key="2">
    <source>
        <dbReference type="ARBA" id="ARBA00023136"/>
    </source>
</evidence>
<dbReference type="InterPro" id="IPR010827">
    <property type="entry name" value="BamA/TamA_POTRA"/>
</dbReference>
<keyword evidence="2" id="KW-0472">Membrane</keyword>
<dbReference type="Gene3D" id="3.10.20.310">
    <property type="entry name" value="membrane protein fhac"/>
    <property type="match status" value="2"/>
</dbReference>
<sequence>MPRNDEVRFVSSSVKLPSFSPSLQLTERRKLPFKFHFNFNLQPANFVSQFLKTQPFLHNIIRKSLFQTGLKKSPLFCSASLALSDSKIGDDSGAVTLSKNVSGRSVAAEEERVLISEVFVKNKDGEDLERKDLEAEALNALKASRANSALTVREVQEDVHRIIASGYFMSCMPVAVDTRDGIRLIFQVEPNQEFQGLVCEGANVLPSKFVEDSFRDGYGTFSTFLLPIVAPSYAGKVVNIRRLDEVISSINGWYMERGLFGMVSGVEIMSGGIIKLQVSEAEVNNVNIRFLDKTGEPTAGKTRQETILRQLTTKKGQVYSMIQGKRDVDTVLAMGVMDDVSIIPQPAGDTGKVDLTMNVVERKSGGGISGGGGISSGITSGPLAGLIGSIAIYHKNLFGRNQKLNLSLERGQIDSIFRINYTDPWIEGDDKRTSRAIMIQNSRTPGTLVHGNQPNNNGLTIGRITAGVEYSRPFRPKWNGTAGFVFQRAGAHDERGNPIIRDFFGSPLTASGNTHDDMLLAKLETVYTGSGDPGSSMFVFNMDQGLPVSPDWLVFNRVNARARQGFRVGPACFLLCFSGGHVVGKFPPHEAFPIGGTNSVRGYEEGFVGSGRSYAVGSGEISFPVMGPVEGVVFADYGTDLGSGSTVPGDPAGARNKAGSGYGCGVGIRVDSPLGPLRLEYAFNDQRNGRFHFGIGLRN</sequence>
<dbReference type="PROSITE" id="PS51779">
    <property type="entry name" value="POTRA"/>
    <property type="match status" value="1"/>
</dbReference>
<protein>
    <recommendedName>
        <fullName evidence="4">POTRA domain-containing protein</fullName>
    </recommendedName>
</protein>
<keyword evidence="6" id="KW-1185">Reference proteome</keyword>
<dbReference type="Gene3D" id="2.40.160.50">
    <property type="entry name" value="membrane protein fhac: a member of the omp85/tpsb transporter family"/>
    <property type="match status" value="1"/>
</dbReference>
<dbReference type="Pfam" id="PF07244">
    <property type="entry name" value="POTRA"/>
    <property type="match status" value="1"/>
</dbReference>
<keyword evidence="1" id="KW-1002">Plastid outer membrane</keyword>
<evidence type="ECO:0000313" key="5">
    <source>
        <dbReference type="EMBL" id="KAK4492399.1"/>
    </source>
</evidence>
<dbReference type="InterPro" id="IPR034746">
    <property type="entry name" value="POTRA"/>
</dbReference>
<reference evidence="5 6" key="1">
    <citation type="journal article" date="2023" name="bioRxiv">
        <title>Genome report: Whole genome sequence and annotation of Penstemon davidsonii.</title>
        <authorList>
            <person name="Ostevik K.L."/>
            <person name="Alabady M."/>
            <person name="Zhang M."/>
            <person name="Rausher M.D."/>
        </authorList>
    </citation>
    <scope>NUCLEOTIDE SEQUENCE [LARGE SCALE GENOMIC DNA]</scope>
    <source>
        <strain evidence="5">DNT005</strain>
        <tissue evidence="5">Whole leaf</tissue>
    </source>
</reference>
<comment type="subcellular location">
    <subcellularLocation>
        <location evidence="3">Plastid</location>
        <location evidence="3">Chloroplast outer membrane</location>
    </subcellularLocation>
</comment>
<organism evidence="5 6">
    <name type="scientific">Penstemon davidsonii</name>
    <dbReference type="NCBI Taxonomy" id="160366"/>
    <lineage>
        <taxon>Eukaryota</taxon>
        <taxon>Viridiplantae</taxon>
        <taxon>Streptophyta</taxon>
        <taxon>Embryophyta</taxon>
        <taxon>Tracheophyta</taxon>
        <taxon>Spermatophyta</taxon>
        <taxon>Magnoliopsida</taxon>
        <taxon>eudicotyledons</taxon>
        <taxon>Gunneridae</taxon>
        <taxon>Pentapetalae</taxon>
        <taxon>asterids</taxon>
        <taxon>lamiids</taxon>
        <taxon>Lamiales</taxon>
        <taxon>Plantaginaceae</taxon>
        <taxon>Cheloneae</taxon>
        <taxon>Penstemon</taxon>
    </lineage>
</organism>
<accession>A0ABR0DT58</accession>
<evidence type="ECO:0000259" key="4">
    <source>
        <dbReference type="PROSITE" id="PS51779"/>
    </source>
</evidence>
<dbReference type="EMBL" id="JAYDYQ010001087">
    <property type="protein sequence ID" value="KAK4492399.1"/>
    <property type="molecule type" value="Genomic_DNA"/>
</dbReference>
<dbReference type="PANTHER" id="PTHR12815">
    <property type="entry name" value="SORTING AND ASSEMBLY MACHINERY SAMM50 PROTEIN FAMILY MEMBER"/>
    <property type="match status" value="1"/>
</dbReference>